<sequence length="195" mass="21476">MTKEQLVALGLKEELALKVAGESKKELEGYVERAKYLELETEKNQLAESNKSLIKNLEEVKKNVGDNEELKKQISDMQETQKSKDKEYAENIAKIRLDNALDIALMSAGAKNNKAVKALLNLDGAKIGEDGKVVGLDEQLKVLKAAADSSFLFEVTQTPKGGSPAGNPEKKVNFNEMTYSQMEKYLAENPGAKID</sequence>
<evidence type="ECO:0000313" key="2">
    <source>
        <dbReference type="EMBL" id="MBU3843093.1"/>
    </source>
</evidence>
<dbReference type="Proteomes" id="UP000724657">
    <property type="component" value="Unassembled WGS sequence"/>
</dbReference>
<protein>
    <submittedName>
        <fullName evidence="2">Phage scaffolding protein</fullName>
    </submittedName>
</protein>
<keyword evidence="1" id="KW-0175">Coiled coil</keyword>
<dbReference type="AlphaFoldDB" id="A0A9E2KZ26"/>
<name>A0A9E2KZ26_9FUSO</name>
<organism evidence="2 3">
    <name type="scientific">Candidatus Fusobacterium pullicola</name>
    <dbReference type="NCBI Taxonomy" id="2838601"/>
    <lineage>
        <taxon>Bacteria</taxon>
        <taxon>Fusobacteriati</taxon>
        <taxon>Fusobacteriota</taxon>
        <taxon>Fusobacteriia</taxon>
        <taxon>Fusobacteriales</taxon>
        <taxon>Fusobacteriaceae</taxon>
        <taxon>Fusobacterium</taxon>
    </lineage>
</organism>
<feature type="coiled-coil region" evidence="1">
    <location>
        <begin position="36"/>
        <end position="87"/>
    </location>
</feature>
<accession>A0A9E2KZ26</accession>
<dbReference type="Pfam" id="PF06810">
    <property type="entry name" value="Phage_scaffold"/>
    <property type="match status" value="1"/>
</dbReference>
<proteinExistence type="predicted"/>
<reference evidence="2" key="2">
    <citation type="submission" date="2021-04" db="EMBL/GenBank/DDBJ databases">
        <authorList>
            <person name="Gilroy R."/>
        </authorList>
    </citation>
    <scope>NUCLEOTIDE SEQUENCE</scope>
    <source>
        <strain evidence="2">A6-441</strain>
    </source>
</reference>
<comment type="caution">
    <text evidence="2">The sequence shown here is derived from an EMBL/GenBank/DDBJ whole genome shotgun (WGS) entry which is preliminary data.</text>
</comment>
<dbReference type="InterPro" id="IPR009636">
    <property type="entry name" value="SCAF"/>
</dbReference>
<evidence type="ECO:0000313" key="3">
    <source>
        <dbReference type="Proteomes" id="UP000724657"/>
    </source>
</evidence>
<reference evidence="2" key="1">
    <citation type="journal article" date="2021" name="PeerJ">
        <title>Extensive microbial diversity within the chicken gut microbiome revealed by metagenomics and culture.</title>
        <authorList>
            <person name="Gilroy R."/>
            <person name="Ravi A."/>
            <person name="Getino M."/>
            <person name="Pursley I."/>
            <person name="Horton D.L."/>
            <person name="Alikhan N.F."/>
            <person name="Baker D."/>
            <person name="Gharbi K."/>
            <person name="Hall N."/>
            <person name="Watson M."/>
            <person name="Adriaenssens E.M."/>
            <person name="Foster-Nyarko E."/>
            <person name="Jarju S."/>
            <person name="Secka A."/>
            <person name="Antonio M."/>
            <person name="Oren A."/>
            <person name="Chaudhuri R.R."/>
            <person name="La Ragione R."/>
            <person name="Hildebrand F."/>
            <person name="Pallen M.J."/>
        </authorList>
    </citation>
    <scope>NUCLEOTIDE SEQUENCE</scope>
    <source>
        <strain evidence="2">A6-441</strain>
    </source>
</reference>
<evidence type="ECO:0000256" key="1">
    <source>
        <dbReference type="SAM" id="Coils"/>
    </source>
</evidence>
<dbReference type="EMBL" id="JAHLFN010000076">
    <property type="protein sequence ID" value="MBU3843093.1"/>
    <property type="molecule type" value="Genomic_DNA"/>
</dbReference>
<gene>
    <name evidence="2" type="ORF">IAA47_08970</name>
</gene>